<protein>
    <submittedName>
        <fullName evidence="1">Uncharacterized protein</fullName>
    </submittedName>
</protein>
<keyword evidence="2" id="KW-1185">Reference proteome</keyword>
<gene>
    <name evidence="1" type="ORF">MES4922_180128</name>
</gene>
<reference evidence="1" key="1">
    <citation type="submission" date="2022-03" db="EMBL/GenBank/DDBJ databases">
        <authorList>
            <person name="Brunel B."/>
        </authorList>
    </citation>
    <scope>NUCLEOTIDE SEQUENCE</scope>
    <source>
        <strain evidence="1">STM4922sample</strain>
    </source>
</reference>
<name>A0ABM9DLP7_9HYPH</name>
<evidence type="ECO:0000313" key="1">
    <source>
        <dbReference type="EMBL" id="CAH2397042.1"/>
    </source>
</evidence>
<organism evidence="1 2">
    <name type="scientific">Mesorhizobium ventifaucium</name>
    <dbReference type="NCBI Taxonomy" id="666020"/>
    <lineage>
        <taxon>Bacteria</taxon>
        <taxon>Pseudomonadati</taxon>
        <taxon>Pseudomonadota</taxon>
        <taxon>Alphaproteobacteria</taxon>
        <taxon>Hyphomicrobiales</taxon>
        <taxon>Phyllobacteriaceae</taxon>
        <taxon>Mesorhizobium</taxon>
    </lineage>
</organism>
<comment type="caution">
    <text evidence="1">The sequence shown here is derived from an EMBL/GenBank/DDBJ whole genome shotgun (WGS) entry which is preliminary data.</text>
</comment>
<proteinExistence type="predicted"/>
<accession>A0ABM9DLP7</accession>
<dbReference type="EMBL" id="CAKXZS010000010">
    <property type="protein sequence ID" value="CAH2397042.1"/>
    <property type="molecule type" value="Genomic_DNA"/>
</dbReference>
<sequence length="135" mass="14972">MAAKDATHSDFNSSAHRSCLCAAPCIRQASVALQSPRFHGSQGLAFDKRLEQIDCSDHKHPHPGWARIFTPGRTVRLMLWYRSLELAFGHQSSSAADWTLIWLPQSERGGNRHRDVSRLSVGAAGLQRLRPSTIG</sequence>
<evidence type="ECO:0000313" key="2">
    <source>
        <dbReference type="Proteomes" id="UP001152604"/>
    </source>
</evidence>
<dbReference type="Proteomes" id="UP001152604">
    <property type="component" value="Unassembled WGS sequence"/>
</dbReference>